<dbReference type="Proteomes" id="UP000295157">
    <property type="component" value="Unassembled WGS sequence"/>
</dbReference>
<dbReference type="AlphaFoldDB" id="A0A4R4ML10"/>
<dbReference type="InterPro" id="IPR028973">
    <property type="entry name" value="PhnB-like"/>
</dbReference>
<evidence type="ECO:0000259" key="1">
    <source>
        <dbReference type="Pfam" id="PF00903"/>
    </source>
</evidence>
<evidence type="ECO:0000313" key="3">
    <source>
        <dbReference type="Proteomes" id="UP000295157"/>
    </source>
</evidence>
<reference evidence="2 3" key="1">
    <citation type="submission" date="2019-02" db="EMBL/GenBank/DDBJ databases">
        <title>Draft genome sequences of novel Actinobacteria.</title>
        <authorList>
            <person name="Sahin N."/>
            <person name="Ay H."/>
            <person name="Saygin H."/>
        </authorList>
    </citation>
    <scope>NUCLEOTIDE SEQUENCE [LARGE SCALE GENOMIC DNA]</scope>
    <source>
        <strain evidence="2 3">KC201</strain>
    </source>
</reference>
<dbReference type="Pfam" id="PF00903">
    <property type="entry name" value="Glyoxalase"/>
    <property type="match status" value="1"/>
</dbReference>
<dbReference type="PANTHER" id="PTHR33990:SF1">
    <property type="entry name" value="PROTEIN YJDN"/>
    <property type="match status" value="1"/>
</dbReference>
<dbReference type="InterPro" id="IPR029068">
    <property type="entry name" value="Glyas_Bleomycin-R_OHBP_Dase"/>
</dbReference>
<sequence length="140" mass="15509">MTVKSAAHLNFRGDARAALEFYRSVFGGGLAVVTYRDAGNVQDAADADRVMWGQVLADDGFHVMAYDVPSHLPYDQGENSFFLSLRGETTQEITAYWERLSEGADVVRPLEPAQWSALYGMLKDRFGVVWVVDVAADGTW</sequence>
<dbReference type="InterPro" id="IPR004360">
    <property type="entry name" value="Glyas_Fos-R_dOase_dom"/>
</dbReference>
<keyword evidence="3" id="KW-1185">Reference proteome</keyword>
<feature type="domain" description="Glyoxalase/fosfomycin resistance/dioxygenase" evidence="1">
    <location>
        <begin position="11"/>
        <end position="131"/>
    </location>
</feature>
<proteinExistence type="predicted"/>
<dbReference type="Gene3D" id="3.10.180.10">
    <property type="entry name" value="2,3-Dihydroxybiphenyl 1,2-Dioxygenase, domain 1"/>
    <property type="match status" value="1"/>
</dbReference>
<dbReference type="RefSeq" id="WP_132341874.1">
    <property type="nucleotide sequence ID" value="NZ_SMJZ01000351.1"/>
</dbReference>
<organism evidence="2 3">
    <name type="scientific">Nonomuraea longispora</name>
    <dbReference type="NCBI Taxonomy" id="1848320"/>
    <lineage>
        <taxon>Bacteria</taxon>
        <taxon>Bacillati</taxon>
        <taxon>Actinomycetota</taxon>
        <taxon>Actinomycetes</taxon>
        <taxon>Streptosporangiales</taxon>
        <taxon>Streptosporangiaceae</taxon>
        <taxon>Nonomuraea</taxon>
    </lineage>
</organism>
<accession>A0A4R4ML10</accession>
<dbReference type="EMBL" id="SMJZ01000351">
    <property type="protein sequence ID" value="TDB94546.1"/>
    <property type="molecule type" value="Genomic_DNA"/>
</dbReference>
<dbReference type="PANTHER" id="PTHR33990">
    <property type="entry name" value="PROTEIN YJDN-RELATED"/>
    <property type="match status" value="1"/>
</dbReference>
<dbReference type="OrthoDB" id="9795306at2"/>
<dbReference type="CDD" id="cd06588">
    <property type="entry name" value="PhnB_like"/>
    <property type="match status" value="1"/>
</dbReference>
<comment type="caution">
    <text evidence="2">The sequence shown here is derived from an EMBL/GenBank/DDBJ whole genome shotgun (WGS) entry which is preliminary data.</text>
</comment>
<dbReference type="SUPFAM" id="SSF54593">
    <property type="entry name" value="Glyoxalase/Bleomycin resistance protein/Dihydroxybiphenyl dioxygenase"/>
    <property type="match status" value="1"/>
</dbReference>
<gene>
    <name evidence="2" type="ORF">E1267_42710</name>
</gene>
<name>A0A4R4ML10_9ACTN</name>
<evidence type="ECO:0000313" key="2">
    <source>
        <dbReference type="EMBL" id="TDB94546.1"/>
    </source>
</evidence>
<protein>
    <submittedName>
        <fullName evidence="2">VOC family protein</fullName>
    </submittedName>
</protein>